<evidence type="ECO:0000256" key="2">
    <source>
        <dbReference type="RuleBase" id="RU361183"/>
    </source>
</evidence>
<reference evidence="4" key="2">
    <citation type="submission" date="2025-08" db="UniProtKB">
        <authorList>
            <consortium name="Ensembl"/>
        </authorList>
    </citation>
    <scope>IDENTIFICATION</scope>
</reference>
<dbReference type="InterPro" id="IPR006026">
    <property type="entry name" value="Peptidase_Metallo"/>
</dbReference>
<dbReference type="InterPro" id="IPR024079">
    <property type="entry name" value="MetalloPept_cat_dom_sf"/>
</dbReference>
<keyword evidence="2" id="KW-0732">Signal</keyword>
<feature type="binding site" evidence="1">
    <location>
        <position position="132"/>
    </location>
    <ligand>
        <name>Zn(2+)</name>
        <dbReference type="ChEBI" id="CHEBI:29105"/>
        <note>catalytic</note>
    </ligand>
</feature>
<dbReference type="PRINTS" id="PR00480">
    <property type="entry name" value="ASTACIN"/>
</dbReference>
<sequence length="222" mass="25212">YMSLYNFSITLCDSLVTLLLNCTVWCMCVSQESLSCSFEGDVTLPRTKNALKFVQVPYVISSDYRKLGMTCLSVMKSFHEKTCIWFVPWSGQRDYISNESRFGCYSGVGKSRGKQIISLTMFGCVSHGVIEHELNHMLGFFHEHTRSDREQHVKINWENILESSLFSDINGLLYCVCHKNAFSSNGKDAITPIPDASVQIGQRVELSAIDIMRINKLYNCSE</sequence>
<evidence type="ECO:0000313" key="5">
    <source>
        <dbReference type="Proteomes" id="UP000694397"/>
    </source>
</evidence>
<reference evidence="4 5" key="1">
    <citation type="submission" date="2019-04" db="EMBL/GenBank/DDBJ databases">
        <authorList>
            <consortium name="Wellcome Sanger Institute Data Sharing"/>
        </authorList>
    </citation>
    <scope>NUCLEOTIDE SEQUENCE [LARGE SCALE GENOMIC DNA]</scope>
</reference>
<evidence type="ECO:0000313" key="4">
    <source>
        <dbReference type="Ensembl" id="ENSSFOP00015030162.2"/>
    </source>
</evidence>
<feature type="binding site" evidence="1">
    <location>
        <position position="136"/>
    </location>
    <ligand>
        <name>Zn(2+)</name>
        <dbReference type="ChEBI" id="CHEBI:29105"/>
        <note>catalytic</note>
    </ligand>
</feature>
<comment type="cofactor">
    <cofactor evidence="1 2">
        <name>Zn(2+)</name>
        <dbReference type="ChEBI" id="CHEBI:29105"/>
    </cofactor>
    <text evidence="1 2">Binds 1 zinc ion per subunit.</text>
</comment>
<feature type="chain" id="PRO_5034723944" description="Metalloendopeptidase" evidence="2">
    <location>
        <begin position="27"/>
        <end position="222"/>
    </location>
</feature>
<dbReference type="GeneTree" id="ENSGT00940000161051"/>
<feature type="binding site" evidence="1">
    <location>
        <position position="142"/>
    </location>
    <ligand>
        <name>Zn(2+)</name>
        <dbReference type="ChEBI" id="CHEBI:29105"/>
        <note>catalytic</note>
    </ligand>
</feature>
<dbReference type="AlphaFoldDB" id="A0A8C9S518"/>
<dbReference type="GO" id="GO:0008270">
    <property type="term" value="F:zinc ion binding"/>
    <property type="evidence" value="ECO:0007669"/>
    <property type="project" value="UniProtKB-UniRule"/>
</dbReference>
<keyword evidence="1 2" id="KW-0479">Metal-binding</keyword>
<dbReference type="SUPFAM" id="SSF55486">
    <property type="entry name" value="Metalloproteases ('zincins'), catalytic domain"/>
    <property type="match status" value="1"/>
</dbReference>
<proteinExistence type="predicted"/>
<dbReference type="PROSITE" id="PS51864">
    <property type="entry name" value="ASTACIN"/>
    <property type="match status" value="1"/>
</dbReference>
<keyword evidence="1 2" id="KW-0482">Metalloprotease</keyword>
<organism evidence="4 5">
    <name type="scientific">Scleropages formosus</name>
    <name type="common">Asian bonytongue</name>
    <name type="synonym">Osteoglossum formosum</name>
    <dbReference type="NCBI Taxonomy" id="113540"/>
    <lineage>
        <taxon>Eukaryota</taxon>
        <taxon>Metazoa</taxon>
        <taxon>Chordata</taxon>
        <taxon>Craniata</taxon>
        <taxon>Vertebrata</taxon>
        <taxon>Euteleostomi</taxon>
        <taxon>Actinopterygii</taxon>
        <taxon>Neopterygii</taxon>
        <taxon>Teleostei</taxon>
        <taxon>Osteoglossocephala</taxon>
        <taxon>Osteoglossomorpha</taxon>
        <taxon>Osteoglossiformes</taxon>
        <taxon>Osteoglossidae</taxon>
        <taxon>Scleropages</taxon>
    </lineage>
</organism>
<keyword evidence="5" id="KW-1185">Reference proteome</keyword>
<dbReference type="PANTHER" id="PTHR10127">
    <property type="entry name" value="DISCOIDIN, CUB, EGF, LAMININ , AND ZINC METALLOPROTEASE DOMAIN CONTAINING"/>
    <property type="match status" value="1"/>
</dbReference>
<dbReference type="GO" id="GO:0004222">
    <property type="term" value="F:metalloendopeptidase activity"/>
    <property type="evidence" value="ECO:0007669"/>
    <property type="project" value="UniProtKB-UniRule"/>
</dbReference>
<keyword evidence="1 2" id="KW-0645">Protease</keyword>
<keyword evidence="1 2" id="KW-0862">Zinc</keyword>
<dbReference type="GO" id="GO:0006508">
    <property type="term" value="P:proteolysis"/>
    <property type="evidence" value="ECO:0007669"/>
    <property type="project" value="UniProtKB-KW"/>
</dbReference>
<dbReference type="Proteomes" id="UP000694397">
    <property type="component" value="Chromosome 21"/>
</dbReference>
<keyword evidence="1 2" id="KW-0378">Hydrolase</keyword>
<name>A0A8C9S518_SCLFO</name>
<comment type="caution">
    <text evidence="1">Lacks conserved residue(s) required for the propagation of feature annotation.</text>
</comment>
<dbReference type="PANTHER" id="PTHR10127:SF839">
    <property type="entry name" value="HATCHING ENZYME 1.2-RELATED"/>
    <property type="match status" value="1"/>
</dbReference>
<dbReference type="EC" id="3.4.24.-" evidence="2"/>
<protein>
    <recommendedName>
        <fullName evidence="2">Metalloendopeptidase</fullName>
        <ecNumber evidence="2">3.4.24.-</ecNumber>
    </recommendedName>
</protein>
<accession>A0A8C9S518</accession>
<dbReference type="InterPro" id="IPR001506">
    <property type="entry name" value="Peptidase_M12A"/>
</dbReference>
<feature type="signal peptide" evidence="2">
    <location>
        <begin position="1"/>
        <end position="26"/>
    </location>
</feature>
<dbReference type="SMART" id="SM00235">
    <property type="entry name" value="ZnMc"/>
    <property type="match status" value="1"/>
</dbReference>
<evidence type="ECO:0000259" key="3">
    <source>
        <dbReference type="PROSITE" id="PS51864"/>
    </source>
</evidence>
<feature type="domain" description="Peptidase M12A" evidence="3">
    <location>
        <begin position="42"/>
        <end position="221"/>
    </location>
</feature>
<reference evidence="4" key="3">
    <citation type="submission" date="2025-09" db="UniProtKB">
        <authorList>
            <consortium name="Ensembl"/>
        </authorList>
    </citation>
    <scope>IDENTIFICATION</scope>
</reference>
<dbReference type="Ensembl" id="ENSSFOT00015030508.2">
    <property type="protein sequence ID" value="ENSSFOP00015030162.2"/>
    <property type="gene ID" value="ENSSFOG00015019042.2"/>
</dbReference>
<dbReference type="Gene3D" id="3.40.390.10">
    <property type="entry name" value="Collagenase (Catalytic Domain)"/>
    <property type="match status" value="1"/>
</dbReference>
<feature type="active site" evidence="1">
    <location>
        <position position="133"/>
    </location>
</feature>
<evidence type="ECO:0000256" key="1">
    <source>
        <dbReference type="PROSITE-ProRule" id="PRU01211"/>
    </source>
</evidence>
<dbReference type="Pfam" id="PF01400">
    <property type="entry name" value="Astacin"/>
    <property type="match status" value="1"/>
</dbReference>